<dbReference type="AlphaFoldDB" id="V6Z2E3"/>
<gene>
    <name evidence="1" type="ORF">SAG0136_00575</name>
</gene>
<organism evidence="1 2">
    <name type="scientific">Streptococcus agalactiae LMG 14747</name>
    <dbReference type="NCBI Taxonomy" id="1154860"/>
    <lineage>
        <taxon>Bacteria</taxon>
        <taxon>Bacillati</taxon>
        <taxon>Bacillota</taxon>
        <taxon>Bacilli</taxon>
        <taxon>Lactobacillales</taxon>
        <taxon>Streptococcaceae</taxon>
        <taxon>Streptococcus</taxon>
    </lineage>
</organism>
<comment type="caution">
    <text evidence="1">The sequence shown here is derived from an EMBL/GenBank/DDBJ whole genome shotgun (WGS) entry which is preliminary data.</text>
</comment>
<evidence type="ECO:0000313" key="1">
    <source>
        <dbReference type="EMBL" id="ESV53779.1"/>
    </source>
</evidence>
<protein>
    <recommendedName>
        <fullName evidence="3">Phage protein</fullName>
    </recommendedName>
</protein>
<sequence length="135" mass="16014">MAQTPFTQELLYQIYDDNGVVTMDLLRERLPDWSDDKIKHRLGTWKTRKNISYSLENGEITNFAFLKIKEEEEVEITEGRKLKLEEYYVQVVVAREIMAKETASDTNKLKAMQLQQEAMTAIPDRYFKEFYEIYG</sequence>
<name>V6Z2E3_STRAG</name>
<accession>V6Z2E3</accession>
<proteinExistence type="predicted"/>
<dbReference type="Proteomes" id="UP000018482">
    <property type="component" value="Unassembled WGS sequence"/>
</dbReference>
<evidence type="ECO:0008006" key="3">
    <source>
        <dbReference type="Google" id="ProtNLM"/>
    </source>
</evidence>
<reference evidence="1 2" key="1">
    <citation type="submission" date="2013-05" db="EMBL/GenBank/DDBJ databases">
        <authorList>
            <person name="Richards V.P."/>
            <person name="Durkin S.A.S."/>
            <person name="Kim M."/>
            <person name="Pavinski Bitar P.D."/>
            <person name="Stanhope M.J."/>
            <person name="Town C.D."/>
            <person name="Venter J.C."/>
        </authorList>
    </citation>
    <scope>NUCLEOTIDE SEQUENCE [LARGE SCALE GENOMIC DNA]</scope>
    <source>
        <strain evidence="1 2">LMG 14747</strain>
    </source>
</reference>
<dbReference type="EMBL" id="ANQC01000008">
    <property type="protein sequence ID" value="ESV53779.1"/>
    <property type="molecule type" value="Genomic_DNA"/>
</dbReference>
<evidence type="ECO:0000313" key="2">
    <source>
        <dbReference type="Proteomes" id="UP000018482"/>
    </source>
</evidence>